<dbReference type="eggNOG" id="COG3118">
    <property type="taxonomic scope" value="Bacteria"/>
</dbReference>
<dbReference type="Gene3D" id="2.30.30.380">
    <property type="entry name" value="Zn-finger domain of Sec23/24"/>
    <property type="match status" value="1"/>
</dbReference>
<sequence length="146" mass="16020">MSEQSPHLVCSHCQATNRVPAEKLTAAPNCGKCSQPLLTGCPHELSAQTVHKVIQKNEVLTIVDFWASWCQPCLMMAPEFKAAAGQLPQVVFAKIQTDKYEQAAAPYNIRSLPTMVAFKNGKEIARQSGALPSDQIVQWVRSLRAS</sequence>
<dbReference type="PANTHER" id="PTHR45663">
    <property type="entry name" value="GEO12009P1"/>
    <property type="match status" value="1"/>
</dbReference>
<keyword evidence="2" id="KW-0813">Transport</keyword>
<dbReference type="NCBIfam" id="TIGR01068">
    <property type="entry name" value="thioredoxin"/>
    <property type="match status" value="1"/>
</dbReference>
<dbReference type="AlphaFoldDB" id="U4T7G3"/>
<dbReference type="PATRIC" id="fig|1354303.4.peg.1094"/>
<dbReference type="EMBL" id="AUSW01000016">
    <property type="protein sequence ID" value="ERL56051.1"/>
    <property type="molecule type" value="Genomic_DNA"/>
</dbReference>
<evidence type="ECO:0000256" key="6">
    <source>
        <dbReference type="NCBIfam" id="TIGR01068"/>
    </source>
</evidence>
<evidence type="ECO:0000256" key="3">
    <source>
        <dbReference type="ARBA" id="ARBA00022982"/>
    </source>
</evidence>
<accession>U4T7G3</accession>
<dbReference type="CDD" id="cd02947">
    <property type="entry name" value="TRX_family"/>
    <property type="match status" value="1"/>
</dbReference>
<dbReference type="GO" id="GO:0005737">
    <property type="term" value="C:cytoplasm"/>
    <property type="evidence" value="ECO:0007669"/>
    <property type="project" value="TreeGrafter"/>
</dbReference>
<dbReference type="InterPro" id="IPR013766">
    <property type="entry name" value="Thioredoxin_domain"/>
</dbReference>
<evidence type="ECO:0000256" key="5">
    <source>
        <dbReference type="ARBA" id="ARBA00023284"/>
    </source>
</evidence>
<dbReference type="InterPro" id="IPR036249">
    <property type="entry name" value="Thioredoxin-like_sf"/>
</dbReference>
<dbReference type="OrthoDB" id="9790390at2"/>
<comment type="similarity">
    <text evidence="1">Belongs to the thioredoxin family.</text>
</comment>
<dbReference type="Pfam" id="PF00085">
    <property type="entry name" value="Thioredoxin"/>
    <property type="match status" value="1"/>
</dbReference>
<dbReference type="InterPro" id="IPR049299">
    <property type="entry name" value="Thio2_N"/>
</dbReference>
<dbReference type="Pfam" id="PF21352">
    <property type="entry name" value="Zn_ribbon_Thio2"/>
    <property type="match status" value="1"/>
</dbReference>
<dbReference type="STRING" id="1354303.M917_1111"/>
<dbReference type="PANTHER" id="PTHR45663:SF11">
    <property type="entry name" value="GEO12009P1"/>
    <property type="match status" value="1"/>
</dbReference>
<protein>
    <recommendedName>
        <fullName evidence="6">Thioredoxin</fullName>
    </recommendedName>
</protein>
<evidence type="ECO:0000256" key="1">
    <source>
        <dbReference type="ARBA" id="ARBA00008987"/>
    </source>
</evidence>
<evidence type="ECO:0000256" key="4">
    <source>
        <dbReference type="ARBA" id="ARBA00023157"/>
    </source>
</evidence>
<dbReference type="SUPFAM" id="SSF52833">
    <property type="entry name" value="Thioredoxin-like"/>
    <property type="match status" value="1"/>
</dbReference>
<feature type="domain" description="Thioredoxin" evidence="7">
    <location>
        <begin position="13"/>
        <end position="145"/>
    </location>
</feature>
<dbReference type="Proteomes" id="UP000016761">
    <property type="component" value="Unassembled WGS sequence"/>
</dbReference>
<keyword evidence="4" id="KW-1015">Disulfide bond</keyword>
<comment type="caution">
    <text evidence="8">The sequence shown here is derived from an EMBL/GenBank/DDBJ whole genome shotgun (WGS) entry which is preliminary data.</text>
</comment>
<dbReference type="InterPro" id="IPR005746">
    <property type="entry name" value="Thioredoxin"/>
</dbReference>
<dbReference type="PROSITE" id="PS51352">
    <property type="entry name" value="THIOREDOXIN_2"/>
    <property type="match status" value="1"/>
</dbReference>
<name>U4T7G3_9GAMM</name>
<evidence type="ECO:0000313" key="8">
    <source>
        <dbReference type="EMBL" id="ERL56051.1"/>
    </source>
</evidence>
<dbReference type="PRINTS" id="PR00421">
    <property type="entry name" value="THIOREDOXIN"/>
</dbReference>
<dbReference type="Gene3D" id="3.40.30.10">
    <property type="entry name" value="Glutaredoxin"/>
    <property type="match status" value="1"/>
</dbReference>
<gene>
    <name evidence="8" type="ORF">M917_1111</name>
</gene>
<dbReference type="NCBIfam" id="NF008229">
    <property type="entry name" value="PRK10996.1"/>
    <property type="match status" value="1"/>
</dbReference>
<evidence type="ECO:0000313" key="9">
    <source>
        <dbReference type="Proteomes" id="UP000016761"/>
    </source>
</evidence>
<keyword evidence="3" id="KW-0249">Electron transport</keyword>
<proteinExistence type="inferred from homology"/>
<dbReference type="GO" id="GO:0015035">
    <property type="term" value="F:protein-disulfide reductase activity"/>
    <property type="evidence" value="ECO:0007669"/>
    <property type="project" value="UniProtKB-UniRule"/>
</dbReference>
<evidence type="ECO:0000259" key="7">
    <source>
        <dbReference type="PROSITE" id="PS51352"/>
    </source>
</evidence>
<dbReference type="RefSeq" id="WP_021813758.1">
    <property type="nucleotide sequence ID" value="NZ_AUSW01000016.1"/>
</dbReference>
<evidence type="ECO:0000256" key="2">
    <source>
        <dbReference type="ARBA" id="ARBA00022448"/>
    </source>
</evidence>
<organism evidence="8 9">
    <name type="scientific">Psychrobacter aquaticus CMS 56</name>
    <dbReference type="NCBI Taxonomy" id="1354303"/>
    <lineage>
        <taxon>Bacteria</taxon>
        <taxon>Pseudomonadati</taxon>
        <taxon>Pseudomonadota</taxon>
        <taxon>Gammaproteobacteria</taxon>
        <taxon>Moraxellales</taxon>
        <taxon>Moraxellaceae</taxon>
        <taxon>Psychrobacter</taxon>
    </lineage>
</organism>
<keyword evidence="9" id="KW-1185">Reference proteome</keyword>
<keyword evidence="5" id="KW-0676">Redox-active center</keyword>
<reference evidence="8 9" key="1">
    <citation type="journal article" date="2013" name="Genome Announc.">
        <title>Draft Genome Sequence of Psychrobacter aquaticus Strain CMS 56T, Isolated from a Cyanobacterial Mat Sample Collected from Water Bodies in the McMurdo Dry Valley Region of Antarctica.</title>
        <authorList>
            <person name="Reddy G.S."/>
            <person name="Ara S."/>
            <person name="Singh A."/>
            <person name="Kumar Pinnaka A."/>
            <person name="Shivaji S."/>
        </authorList>
    </citation>
    <scope>NUCLEOTIDE SEQUENCE [LARGE SCALE GENOMIC DNA]</scope>
    <source>
        <strain evidence="8 9">CMS 56</strain>
    </source>
</reference>